<evidence type="ECO:0000256" key="1">
    <source>
        <dbReference type="SAM" id="MobiDB-lite"/>
    </source>
</evidence>
<sequence>MFDHAAQPCTIGRCTRPAELGRWCCPQCAEQMRARLRDIEQYADALDATPGVGGDSGRRSPGYGSRPPANLDVIAARDPRSVAHAVGPDDIDDATRSIVGTLAALALWVRDERKRLGEPPEAARSGAATIATESRYLLGRIDWCTRQAWVDDLADDIRELHGQARRLAGEAPPRSLAPCGGCGGPLFPIGDTGTVAVRCGDCGGTYDGLTLLTFGQRLAFEAMGAAS</sequence>
<name>A0ABN3V0D4_9PSEU</name>
<organism evidence="2 3">
    <name type="scientific">Saccharopolyspora taberi</name>
    <dbReference type="NCBI Taxonomy" id="60895"/>
    <lineage>
        <taxon>Bacteria</taxon>
        <taxon>Bacillati</taxon>
        <taxon>Actinomycetota</taxon>
        <taxon>Actinomycetes</taxon>
        <taxon>Pseudonocardiales</taxon>
        <taxon>Pseudonocardiaceae</taxon>
        <taxon>Saccharopolyspora</taxon>
    </lineage>
</organism>
<gene>
    <name evidence="2" type="ORF">GCM10010470_00510</name>
</gene>
<reference evidence="2 3" key="1">
    <citation type="journal article" date="2019" name="Int. J. Syst. Evol. Microbiol.">
        <title>The Global Catalogue of Microorganisms (GCM) 10K type strain sequencing project: providing services to taxonomists for standard genome sequencing and annotation.</title>
        <authorList>
            <consortium name="The Broad Institute Genomics Platform"/>
            <consortium name="The Broad Institute Genome Sequencing Center for Infectious Disease"/>
            <person name="Wu L."/>
            <person name="Ma J."/>
        </authorList>
    </citation>
    <scope>NUCLEOTIDE SEQUENCE [LARGE SCALE GENOMIC DNA]</scope>
    <source>
        <strain evidence="2 3">JCM 9383</strain>
    </source>
</reference>
<accession>A0ABN3V0D4</accession>
<feature type="region of interest" description="Disordered" evidence="1">
    <location>
        <begin position="47"/>
        <end position="69"/>
    </location>
</feature>
<comment type="caution">
    <text evidence="2">The sequence shown here is derived from an EMBL/GenBank/DDBJ whole genome shotgun (WGS) entry which is preliminary data.</text>
</comment>
<keyword evidence="3" id="KW-1185">Reference proteome</keyword>
<evidence type="ECO:0008006" key="4">
    <source>
        <dbReference type="Google" id="ProtNLM"/>
    </source>
</evidence>
<dbReference type="Proteomes" id="UP001500979">
    <property type="component" value="Unassembled WGS sequence"/>
</dbReference>
<evidence type="ECO:0000313" key="2">
    <source>
        <dbReference type="EMBL" id="GAA2772883.1"/>
    </source>
</evidence>
<protein>
    <recommendedName>
        <fullName evidence="4">Transcription factor zinc-finger domain-containing protein</fullName>
    </recommendedName>
</protein>
<evidence type="ECO:0000313" key="3">
    <source>
        <dbReference type="Proteomes" id="UP001500979"/>
    </source>
</evidence>
<dbReference type="EMBL" id="BAAAUX010000001">
    <property type="protein sequence ID" value="GAA2772883.1"/>
    <property type="molecule type" value="Genomic_DNA"/>
</dbReference>
<proteinExistence type="predicted"/>